<proteinExistence type="predicted"/>
<reference evidence="2 3" key="1">
    <citation type="submission" date="2020-01" db="EMBL/GenBank/DDBJ databases">
        <title>Genomes of bacteria type strains.</title>
        <authorList>
            <person name="Chen J."/>
            <person name="Zhu S."/>
            <person name="Yang J."/>
        </authorList>
    </citation>
    <scope>NUCLEOTIDE SEQUENCE [LARGE SCALE GENOMIC DNA]</scope>
    <source>
        <strain evidence="2 3">LMG 24078</strain>
    </source>
</reference>
<organism evidence="2 3">
    <name type="scientific">Alteromonas genovensis</name>
    <dbReference type="NCBI Taxonomy" id="471225"/>
    <lineage>
        <taxon>Bacteria</taxon>
        <taxon>Pseudomonadati</taxon>
        <taxon>Pseudomonadota</taxon>
        <taxon>Gammaproteobacteria</taxon>
        <taxon>Alteromonadales</taxon>
        <taxon>Alteromonadaceae</taxon>
        <taxon>Alteromonas/Salinimonas group</taxon>
        <taxon>Alteromonas</taxon>
    </lineage>
</organism>
<keyword evidence="1" id="KW-0812">Transmembrane</keyword>
<dbReference type="RefSeq" id="WP_163107320.1">
    <property type="nucleotide sequence ID" value="NZ_JAAAWO010000012.1"/>
</dbReference>
<comment type="caution">
    <text evidence="2">The sequence shown here is derived from an EMBL/GenBank/DDBJ whole genome shotgun (WGS) entry which is preliminary data.</text>
</comment>
<evidence type="ECO:0000313" key="2">
    <source>
        <dbReference type="EMBL" id="NDW16729.1"/>
    </source>
</evidence>
<feature type="transmembrane region" description="Helical" evidence="1">
    <location>
        <begin position="24"/>
        <end position="54"/>
    </location>
</feature>
<dbReference type="InterPro" id="IPR023991">
    <property type="entry name" value="Bacteriocin_IIb_lactobn/cerein"/>
</dbReference>
<keyword evidence="1" id="KW-0472">Membrane</keyword>
<dbReference type="Proteomes" id="UP000471381">
    <property type="component" value="Unassembled WGS sequence"/>
</dbReference>
<dbReference type="AlphaFoldDB" id="A0A6N9TMI7"/>
<accession>A0A6N9TMI7</accession>
<evidence type="ECO:0000256" key="1">
    <source>
        <dbReference type="SAM" id="Phobius"/>
    </source>
</evidence>
<evidence type="ECO:0000313" key="3">
    <source>
        <dbReference type="Proteomes" id="UP000471381"/>
    </source>
</evidence>
<keyword evidence="1" id="KW-1133">Transmembrane helix</keyword>
<gene>
    <name evidence="2" type="ORF">GTQ48_14545</name>
</gene>
<sequence>MQEMKTNEIEAVSGGMNDWTSGGIAVIGLGIAGGPATGAFGLAVGGAMMFIGYVMDK</sequence>
<dbReference type="NCBIfam" id="TIGR03949">
    <property type="entry name" value="bact_IIb_cerein"/>
    <property type="match status" value="1"/>
</dbReference>
<protein>
    <submittedName>
        <fullName evidence="2">Class IIb bacteriocin, lactobin A/cerein 7B family</fullName>
    </submittedName>
</protein>
<keyword evidence="3" id="KW-1185">Reference proteome</keyword>
<name>A0A6N9TMI7_9ALTE</name>
<dbReference type="EMBL" id="JAAAWO010000012">
    <property type="protein sequence ID" value="NDW16729.1"/>
    <property type="molecule type" value="Genomic_DNA"/>
</dbReference>